<dbReference type="RefSeq" id="XP_066922066.1">
    <property type="nucleotide sequence ID" value="XM_067065965.1"/>
</dbReference>
<reference evidence="2" key="1">
    <citation type="submission" date="2021-01" db="UniProtKB">
        <authorList>
            <consortium name="EnsemblMetazoa"/>
        </authorList>
    </citation>
    <scope>IDENTIFICATION</scope>
</reference>
<name>A0A7M5UT07_9CNID</name>
<sequence length="982" mass="112439">MEERENDEFADVSTTINEINSTLNEHLFLDNSLQENKGSVSTFLKDLLSKQAESHRKIQELQRSIQDKEYQSTSSDIFSSTKTLDDLNFLESPDVSLALFMNDNDDDIDEGSQPTSNDEEVISGGELIEESRSCVSSSCGDFDELTTLGSYREIPSPIEITPNRSHIEDKFVKDITPTRTKSEIDVEHLLTNSLENKSRQEDIPLLESTFIISQSVDCHNLSDSDTNQTTVPSLKDTQYTNVGVVSTLESVASISSGIYRNIGRQNPKSPLETYKPNDCKPPVNNGDELGLCIDIMAARIKELELEKERVKLDVIVALRKQFEKLTNTDHEIHCGTLEKLNDSVCEVAVQEVEKVRNQERERRSKIEEDYQRKVDQLTDEVRDLRVDKSTLLAEVSDTRRGQSLVQEKQGKLERLQNRVSYLESLLRTVEKDNEKMKQNLKELDCENSKLLVENKTLRNEVGDVSHQLEVSRTTDSKMKDFYEKEREKMYDENKQVKDELTELGNEMMVLKQEKEKLVNSKETDISIIKHLEEKLKRQGDLLDTMSADSSRYFELNMKLENKTAQYKQKLKKSAYGIESTLEENKRLKNEKENLEGDLTVLQKSLNESKRREHDMQFQFKKLRAELEQKQRELTLHKERFHGKSLTKFSKNGMNDSYAVLDQWNDSLGRVITSSVNYHVLPCNGSRVFEKLHSASPSKFRDMNILPNRNSLIIGNSTHEDGLTSIKFNNTDQKFLNKSRDVKTSLDEIETEKSRSIRFEDYPRVHTISKVNACDTDGDINRTVSTDCYQQNQANLSRPITSTRTYQQSDTTGRFKDSYKQISNNSRHLETTSKLEDPIDRIQAANKSYETYKTNTIAINGKEIKTSLANNLQPMRLFSDSESGFEGSPVNGGDSVYPAKSWQSTTNVSPPSESGHLGNLEKKYRGHDTKLFLQEMQYKLEHSQAAMKLADTAHISSTTTNFLNSAEKIHHKIMDLRNEVLEL</sequence>
<dbReference type="AlphaFoldDB" id="A0A7M5UT07"/>
<dbReference type="Proteomes" id="UP000594262">
    <property type="component" value="Unplaced"/>
</dbReference>
<organism evidence="2 3">
    <name type="scientific">Clytia hemisphaerica</name>
    <dbReference type="NCBI Taxonomy" id="252671"/>
    <lineage>
        <taxon>Eukaryota</taxon>
        <taxon>Metazoa</taxon>
        <taxon>Cnidaria</taxon>
        <taxon>Hydrozoa</taxon>
        <taxon>Hydroidolina</taxon>
        <taxon>Leptothecata</taxon>
        <taxon>Obeliida</taxon>
        <taxon>Clytiidae</taxon>
        <taxon>Clytia</taxon>
    </lineage>
</organism>
<evidence type="ECO:0000313" key="2">
    <source>
        <dbReference type="EnsemblMetazoa" id="CLYHEMP000895.1"/>
    </source>
</evidence>
<feature type="coiled-coil region" evidence="1">
    <location>
        <begin position="349"/>
        <end position="548"/>
    </location>
</feature>
<dbReference type="GeneID" id="136809433"/>
<feature type="coiled-coil region" evidence="1">
    <location>
        <begin position="577"/>
        <end position="639"/>
    </location>
</feature>
<dbReference type="OrthoDB" id="6038256at2759"/>
<dbReference type="EnsemblMetazoa" id="CLYHEMT000895.1">
    <property type="protein sequence ID" value="CLYHEMP000895.1"/>
    <property type="gene ID" value="CLYHEMG000895"/>
</dbReference>
<feature type="coiled-coil region" evidence="1">
    <location>
        <begin position="293"/>
        <end position="320"/>
    </location>
</feature>
<keyword evidence="3" id="KW-1185">Reference proteome</keyword>
<keyword evidence="1" id="KW-0175">Coiled coil</keyword>
<accession>A0A7M5UT07</accession>
<evidence type="ECO:0000313" key="3">
    <source>
        <dbReference type="Proteomes" id="UP000594262"/>
    </source>
</evidence>
<evidence type="ECO:0000256" key="1">
    <source>
        <dbReference type="SAM" id="Coils"/>
    </source>
</evidence>
<protein>
    <submittedName>
        <fullName evidence="2">Uncharacterized protein</fullName>
    </submittedName>
</protein>
<proteinExistence type="predicted"/>